<feature type="region of interest" description="Disordered" evidence="2">
    <location>
        <begin position="1"/>
        <end position="57"/>
    </location>
</feature>
<organism evidence="4 5">
    <name type="scientific">Dipodomys ordii</name>
    <name type="common">Ord's kangaroo rat</name>
    <dbReference type="NCBI Taxonomy" id="10020"/>
    <lineage>
        <taxon>Eukaryota</taxon>
        <taxon>Metazoa</taxon>
        <taxon>Chordata</taxon>
        <taxon>Craniata</taxon>
        <taxon>Vertebrata</taxon>
        <taxon>Euteleostomi</taxon>
        <taxon>Mammalia</taxon>
        <taxon>Eutheria</taxon>
        <taxon>Euarchontoglires</taxon>
        <taxon>Glires</taxon>
        <taxon>Rodentia</taxon>
        <taxon>Castorimorpha</taxon>
        <taxon>Heteromyidae</taxon>
        <taxon>Dipodomyinae</taxon>
        <taxon>Dipodomys</taxon>
    </lineage>
</organism>
<dbReference type="GeneID" id="105984136"/>
<proteinExistence type="inferred from homology"/>
<dbReference type="InterPro" id="IPR024310">
    <property type="entry name" value="NUT"/>
</dbReference>
<evidence type="ECO:0000313" key="5">
    <source>
        <dbReference type="RefSeq" id="XP_012869692.1"/>
    </source>
</evidence>
<dbReference type="CTD" id="256646"/>
<dbReference type="RefSeq" id="XP_012869692.1">
    <property type="nucleotide sequence ID" value="XM_013014238.1"/>
</dbReference>
<feature type="compositionally biased region" description="Low complexity" evidence="2">
    <location>
        <begin position="16"/>
        <end position="29"/>
    </location>
</feature>
<sequence length="1084" mass="114799">MASEGASPLVGKDGAPKPAAAQSPSSAIPRSPPAPGSANQPPWEPSPQPPVSSGNPLVFSAFPNPLLVTGDGSGTGKVIVKVKTEGGTAEPCQTQNFILTPTALDWIASRTPCAASPPLPPLSPPPKVVVSSGSLSTQAAGGGQEGSSVSPLQGPPPVAHLAPIVPLEKAWPGLPGTSGEGGPALGELAHASKGVYENFRRWQRYKALARQRLPQSPDAEALSCFLIPVLRSLARLKPTMTLEEGLPRAMQEWERTSNFDRMTFYEMAEKFMEFEAEEELQMQKAQTNGSQGQPPSAPLKVDAPGPLAPEVCPQPVYIPKKAASKTRAPRRRQRRPQRPSAPEAPKEIPPEAVKEYMDIMEGLVGSHSDNGESGGRHKVEGQQDEGIYPDASLLSYMDELCSQEVFVSKVEAVIHPQFLADLLSPEQQRDPLALTEELEQEEGLTIAQLVQKRLSALEEEDAQAPPSCSGALSDSSPSVSDEDEDGGGWPRPSSGPRAAAGTVRSGKVASSGKQAREKPGRQERARSGPRGVRGGENTPPPCGWKPQPGLAASQGARPASGVEGRGSGEVVSQLPPPQDGHQGEGKTLGPCLRAGRTSEVLPVCWQEGPCPARVPSVDPGLTAPTAVQGQGLEKHMLGLQTGQQMEAPREPPQGTAALAVSQEGSSGAMWKDYDQKPSPGVARDQERALSPGLWLSSEVDAVGFQMEEVIGSFQDGACIVEHPARKSTGSFPLAHGETTAPGEAGCAVAPRRGADATAAVEKSNGCGSPEPLVDNRLDLMPKEDRDQSLETLQDPSDLWADSCSPLLESTDVSSLEPSKDALLSAYHDSLFIVGTPDAFLPQMPSQDLESRGNPFSPLLETVEHVSTLDVSDYCGLQLRGSKDFDSYDFQEERREESCLSKCDDLVLLQDSLEPYVPRTLSSPPLPSPGSTSPRWEGGEALALRGICISETRDSLDGAKGREEEEEEGEDEQLSNFAYLLASKLSLSPRGRPLGTQPASGGHGIQTTSQLSAEARGLGQLPHPATMSDKQGLAGGSASAVRRPQPGIQLGAHGEKPPAQPSPPRKRRGDSHATGRRKKRRRSQV</sequence>
<feature type="region of interest" description="Disordered" evidence="2">
    <location>
        <begin position="457"/>
        <end position="590"/>
    </location>
</feature>
<feature type="region of interest" description="Disordered" evidence="2">
    <location>
        <begin position="117"/>
        <end position="157"/>
    </location>
</feature>
<dbReference type="InParanoid" id="A0A1S3F1P5"/>
<dbReference type="FunCoup" id="A0A1S3F1P5">
    <property type="interactions" value="19"/>
</dbReference>
<feature type="region of interest" description="Disordered" evidence="2">
    <location>
        <begin position="953"/>
        <end position="972"/>
    </location>
</feature>
<feature type="region of interest" description="Disordered" evidence="2">
    <location>
        <begin position="988"/>
        <end position="1084"/>
    </location>
</feature>
<feature type="compositionally biased region" description="Basic and acidic residues" evidence="2">
    <location>
        <begin position="514"/>
        <end position="526"/>
    </location>
</feature>
<feature type="compositionally biased region" description="Low complexity" evidence="2">
    <location>
        <begin position="469"/>
        <end position="479"/>
    </location>
</feature>
<feature type="domain" description="Nuclear Testis protein N-terminal" evidence="3">
    <location>
        <begin position="881"/>
        <end position="1080"/>
    </location>
</feature>
<dbReference type="Pfam" id="PF12881">
    <property type="entry name" value="NUT"/>
    <property type="match status" value="2"/>
</dbReference>
<feature type="compositionally biased region" description="Polar residues" evidence="2">
    <location>
        <begin position="283"/>
        <end position="294"/>
    </location>
</feature>
<protein>
    <submittedName>
        <fullName evidence="5">NUT family member 1</fullName>
    </submittedName>
</protein>
<dbReference type="Proteomes" id="UP000081671">
    <property type="component" value="Unplaced"/>
</dbReference>
<feature type="compositionally biased region" description="Acidic residues" evidence="2">
    <location>
        <begin position="963"/>
        <end position="972"/>
    </location>
</feature>
<dbReference type="AlphaFoldDB" id="A0A1S3F1P5"/>
<name>A0A1S3F1P5_DIPOR</name>
<reference evidence="5" key="1">
    <citation type="submission" date="2025-08" db="UniProtKB">
        <authorList>
            <consortium name="RefSeq"/>
        </authorList>
    </citation>
    <scope>IDENTIFICATION</scope>
    <source>
        <tissue evidence="5">Kidney</tissue>
    </source>
</reference>
<feature type="compositionally biased region" description="Low complexity" evidence="2">
    <location>
        <begin position="917"/>
        <end position="934"/>
    </location>
</feature>
<feature type="compositionally biased region" description="Basic residues" evidence="2">
    <location>
        <begin position="322"/>
        <end position="337"/>
    </location>
</feature>
<dbReference type="STRING" id="10020.ENSDORP00000010139"/>
<evidence type="ECO:0000313" key="4">
    <source>
        <dbReference type="Proteomes" id="UP000081671"/>
    </source>
</evidence>
<dbReference type="OrthoDB" id="9836538at2759"/>
<dbReference type="PANTHER" id="PTHR22879">
    <property type="entry name" value="NUT FAMILY MEMBER 1"/>
    <property type="match status" value="1"/>
</dbReference>
<dbReference type="PANTHER" id="PTHR22879:SF13">
    <property type="entry name" value="NUT FAMILY MEMBER 1"/>
    <property type="match status" value="1"/>
</dbReference>
<gene>
    <name evidence="5" type="primary">Nutm1</name>
</gene>
<feature type="domain" description="Nuclear Testis protein N-terminal" evidence="3">
    <location>
        <begin position="16"/>
        <end position="564"/>
    </location>
</feature>
<evidence type="ECO:0000256" key="2">
    <source>
        <dbReference type="SAM" id="MobiDB-lite"/>
    </source>
</evidence>
<feature type="region of interest" description="Disordered" evidence="2">
    <location>
        <begin position="916"/>
        <end position="936"/>
    </location>
</feature>
<dbReference type="InterPro" id="IPR024309">
    <property type="entry name" value="NUT_N"/>
</dbReference>
<feature type="compositionally biased region" description="Basic and acidic residues" evidence="2">
    <location>
        <begin position="953"/>
        <end position="962"/>
    </location>
</feature>
<feature type="region of interest" description="Disordered" evidence="2">
    <location>
        <begin position="645"/>
        <end position="684"/>
    </location>
</feature>
<feature type="region of interest" description="Disordered" evidence="2">
    <location>
        <begin position="278"/>
        <end position="351"/>
    </location>
</feature>
<keyword evidence="4" id="KW-1185">Reference proteome</keyword>
<accession>A0A1S3F1P5</accession>
<feature type="region of interest" description="Disordered" evidence="2">
    <location>
        <begin position="364"/>
        <end position="384"/>
    </location>
</feature>
<evidence type="ECO:0000256" key="1">
    <source>
        <dbReference type="ARBA" id="ARBA00010586"/>
    </source>
</evidence>
<feature type="compositionally biased region" description="Pro residues" evidence="2">
    <location>
        <begin position="117"/>
        <end position="127"/>
    </location>
</feature>
<dbReference type="KEGG" id="dord:105984136"/>
<comment type="similarity">
    <text evidence="1">Belongs to the NUT family.</text>
</comment>
<feature type="compositionally biased region" description="Basic residues" evidence="2">
    <location>
        <begin position="1063"/>
        <end position="1084"/>
    </location>
</feature>
<evidence type="ECO:0000259" key="3">
    <source>
        <dbReference type="Pfam" id="PF12881"/>
    </source>
</evidence>